<dbReference type="RefSeq" id="WP_021249249.1">
    <property type="nucleotide sequence ID" value="NZ_ATJV01000052.1"/>
</dbReference>
<comment type="caution">
    <text evidence="3">The sequence shown here is derived from an EMBL/GenBank/DDBJ whole genome shotgun (WGS) entry which is preliminary data.</text>
</comment>
<dbReference type="PATRIC" id="fig|1348657.5.peg.1826"/>
<feature type="domain" description="HDOD" evidence="2">
    <location>
        <begin position="277"/>
        <end position="461"/>
    </location>
</feature>
<dbReference type="Proteomes" id="UP000015455">
    <property type="component" value="Unassembled WGS sequence"/>
</dbReference>
<protein>
    <recommendedName>
        <fullName evidence="2">HDOD domain-containing protein</fullName>
    </recommendedName>
</protein>
<dbReference type="InterPro" id="IPR052340">
    <property type="entry name" value="RNase_Y/CdgJ"/>
</dbReference>
<dbReference type="STRING" id="1348657.M622_14755"/>
<dbReference type="eggNOG" id="COG3434">
    <property type="taxonomic scope" value="Bacteria"/>
</dbReference>
<evidence type="ECO:0000313" key="4">
    <source>
        <dbReference type="Proteomes" id="UP000015455"/>
    </source>
</evidence>
<dbReference type="OrthoDB" id="9804751at2"/>
<dbReference type="AlphaFoldDB" id="S9ZM32"/>
<name>S9ZM32_9RHOO</name>
<proteinExistence type="predicted"/>
<evidence type="ECO:0000256" key="1">
    <source>
        <dbReference type="SAM" id="MobiDB-lite"/>
    </source>
</evidence>
<evidence type="ECO:0000313" key="3">
    <source>
        <dbReference type="EMBL" id="EPZ15646.1"/>
    </source>
</evidence>
<sequence>MLKAFFDWLFRRQQATPPASPRLTNPQDFAQLNRDAPLRAGGSAGTAPGLPARTASSATDDSTDGTDHTPAMVTYLCREAVLGRDQRIAGYQFMLHEGTRNRIRNSSRRVHHLYAEILVRNLVRADIGRLLGHRFAAIEVPDSFLSHPCLANLPARNIVLIPTPHSEASGPDPTELAQTVARLRQAGFRLGLLDPMLIDDFSALLPQADMVIVRSPALDAALGLRLTRFVADASPQARLLVRDLPSLEDFRFAYKMGASLFQGPFITGREDWSERDLGPNTLRIATLIGRLRSNGDAREIAALLKEDGALSLRLLRYVNSAANAQTKPIASIEHAFALLGEERLYRWLVLLACSTDGNSGRAAAALETALVRARMMELLAAEKSTTERESLFLLGLLSLADVIMQVPLDKALAPLALTTEVRAALQEGEGPLYPLLELAIACERGDLEPERMQQAAERCAVSAEQASLSHMQALSWALEVQQ</sequence>
<feature type="region of interest" description="Disordered" evidence="1">
    <location>
        <begin position="37"/>
        <end position="68"/>
    </location>
</feature>
<dbReference type="EMBL" id="ATJV01000052">
    <property type="protein sequence ID" value="EPZ15646.1"/>
    <property type="molecule type" value="Genomic_DNA"/>
</dbReference>
<dbReference type="Gene3D" id="1.10.3210.10">
    <property type="entry name" value="Hypothetical protein af1432"/>
    <property type="match status" value="1"/>
</dbReference>
<dbReference type="PANTHER" id="PTHR33525">
    <property type="match status" value="1"/>
</dbReference>
<reference evidence="3 4" key="1">
    <citation type="submission" date="2013-06" db="EMBL/GenBank/DDBJ databases">
        <title>Draft genome sequence of Thauera terpenica.</title>
        <authorList>
            <person name="Liu B."/>
            <person name="Frostegard A.H."/>
            <person name="Shapleigh J.P."/>
        </authorList>
    </citation>
    <scope>NUCLEOTIDE SEQUENCE [LARGE SCALE GENOMIC DNA]</scope>
    <source>
        <strain evidence="3 4">58Eu</strain>
    </source>
</reference>
<dbReference type="Pfam" id="PF08668">
    <property type="entry name" value="HDOD"/>
    <property type="match status" value="1"/>
</dbReference>
<dbReference type="SUPFAM" id="SSF109604">
    <property type="entry name" value="HD-domain/PDEase-like"/>
    <property type="match status" value="1"/>
</dbReference>
<organism evidence="3 4">
    <name type="scientific">Thauera terpenica 58Eu</name>
    <dbReference type="NCBI Taxonomy" id="1348657"/>
    <lineage>
        <taxon>Bacteria</taxon>
        <taxon>Pseudomonadati</taxon>
        <taxon>Pseudomonadota</taxon>
        <taxon>Betaproteobacteria</taxon>
        <taxon>Rhodocyclales</taxon>
        <taxon>Zoogloeaceae</taxon>
        <taxon>Thauera</taxon>
    </lineage>
</organism>
<keyword evidence="4" id="KW-1185">Reference proteome</keyword>
<evidence type="ECO:0000259" key="2">
    <source>
        <dbReference type="PROSITE" id="PS51833"/>
    </source>
</evidence>
<dbReference type="PANTHER" id="PTHR33525:SF4">
    <property type="entry name" value="CYCLIC DI-GMP PHOSPHODIESTERASE CDGJ"/>
    <property type="match status" value="1"/>
</dbReference>
<dbReference type="PROSITE" id="PS51833">
    <property type="entry name" value="HDOD"/>
    <property type="match status" value="1"/>
</dbReference>
<gene>
    <name evidence="3" type="ORF">M622_14755</name>
</gene>
<dbReference type="InterPro" id="IPR013976">
    <property type="entry name" value="HDOD"/>
</dbReference>
<accession>S9ZM32</accession>